<proteinExistence type="predicted"/>
<keyword evidence="1" id="KW-0238">DNA-binding</keyword>
<comment type="caution">
    <text evidence="2">The sequence shown here is derived from an EMBL/GenBank/DDBJ whole genome shotgun (WGS) entry which is preliminary data.</text>
</comment>
<dbReference type="InterPro" id="IPR030489">
    <property type="entry name" value="TR_Rrf2-type_CS"/>
</dbReference>
<dbReference type="GO" id="GO:0005829">
    <property type="term" value="C:cytosol"/>
    <property type="evidence" value="ECO:0007669"/>
    <property type="project" value="TreeGrafter"/>
</dbReference>
<dbReference type="PANTHER" id="PTHR33221">
    <property type="entry name" value="WINGED HELIX-TURN-HELIX TRANSCRIPTIONAL REGULATOR, RRF2 FAMILY"/>
    <property type="match status" value="1"/>
</dbReference>
<dbReference type="SUPFAM" id="SSF46785">
    <property type="entry name" value="Winged helix' DNA-binding domain"/>
    <property type="match status" value="1"/>
</dbReference>
<evidence type="ECO:0000256" key="1">
    <source>
        <dbReference type="ARBA" id="ARBA00023125"/>
    </source>
</evidence>
<name>A0A2N5NMP5_MEDGN</name>
<sequence length="142" mass="15770">MKMSTRGQYALEIAVDLALHLMPDRLESLNDIAKRRNLSEKYLERIMKLLKAAGLVKSVRGAYGGYCLMKEPGEISVLEVLRAVEGQLAPVSCLVENTECGMECEICSTKSTWGEMWEQILDTAAEVTVADIAEIVKKKETC</sequence>
<dbReference type="Proteomes" id="UP000234849">
    <property type="component" value="Unassembled WGS sequence"/>
</dbReference>
<dbReference type="EMBL" id="NIHM01000001">
    <property type="protein sequence ID" value="PLT58160.1"/>
    <property type="molecule type" value="Genomic_DNA"/>
</dbReference>
<evidence type="ECO:0000313" key="2">
    <source>
        <dbReference type="EMBL" id="PLT58160.1"/>
    </source>
</evidence>
<dbReference type="Pfam" id="PF02082">
    <property type="entry name" value="Rrf2"/>
    <property type="match status" value="1"/>
</dbReference>
<dbReference type="InterPro" id="IPR000944">
    <property type="entry name" value="Tscrpt_reg_Rrf2"/>
</dbReference>
<dbReference type="PANTHER" id="PTHR33221:SF5">
    <property type="entry name" value="HTH-TYPE TRANSCRIPTIONAL REGULATOR ISCR"/>
    <property type="match status" value="1"/>
</dbReference>
<dbReference type="InterPro" id="IPR036390">
    <property type="entry name" value="WH_DNA-bd_sf"/>
</dbReference>
<dbReference type="GO" id="GO:0003677">
    <property type="term" value="F:DNA binding"/>
    <property type="evidence" value="ECO:0007669"/>
    <property type="project" value="UniProtKB-KW"/>
</dbReference>
<dbReference type="Gene3D" id="1.10.10.10">
    <property type="entry name" value="Winged helix-like DNA-binding domain superfamily/Winged helix DNA-binding domain"/>
    <property type="match status" value="1"/>
</dbReference>
<reference evidence="2 3" key="1">
    <citation type="journal article" date="2017" name="Genome Med.">
        <title>A novel Ruminococcus gnavus clade enriched in inflammatory bowel disease patients.</title>
        <authorList>
            <person name="Hall A.B."/>
            <person name="Yassour M."/>
            <person name="Sauk J."/>
            <person name="Garner A."/>
            <person name="Jiang X."/>
            <person name="Arthur T."/>
            <person name="Lagoudas G.K."/>
            <person name="Vatanen T."/>
            <person name="Fornelos N."/>
            <person name="Wilson R."/>
            <person name="Bertha M."/>
            <person name="Cohen M."/>
            <person name="Garber J."/>
            <person name="Khalili H."/>
            <person name="Gevers D."/>
            <person name="Ananthakrishnan A.N."/>
            <person name="Kugathasan S."/>
            <person name="Lander E.S."/>
            <person name="Blainey P."/>
            <person name="Vlamakis H."/>
            <person name="Xavier R.J."/>
            <person name="Huttenhower C."/>
        </authorList>
    </citation>
    <scope>NUCLEOTIDE SEQUENCE [LARGE SCALE GENOMIC DNA]</scope>
    <source>
        <strain evidence="2 3">RJX1118</strain>
    </source>
</reference>
<dbReference type="NCBIfam" id="TIGR00738">
    <property type="entry name" value="rrf2_super"/>
    <property type="match status" value="1"/>
</dbReference>
<dbReference type="RefSeq" id="WP_101878939.1">
    <property type="nucleotide sequence ID" value="NZ_NIHM01000001.1"/>
</dbReference>
<dbReference type="PROSITE" id="PS51197">
    <property type="entry name" value="HTH_RRF2_2"/>
    <property type="match status" value="1"/>
</dbReference>
<evidence type="ECO:0000313" key="3">
    <source>
        <dbReference type="Proteomes" id="UP000234849"/>
    </source>
</evidence>
<dbReference type="PROSITE" id="PS01332">
    <property type="entry name" value="HTH_RRF2_1"/>
    <property type="match status" value="1"/>
</dbReference>
<accession>A0A2N5NMP5</accession>
<dbReference type="GO" id="GO:0003700">
    <property type="term" value="F:DNA-binding transcription factor activity"/>
    <property type="evidence" value="ECO:0007669"/>
    <property type="project" value="TreeGrafter"/>
</dbReference>
<gene>
    <name evidence="2" type="ORF">CDL18_00840</name>
</gene>
<protein>
    <submittedName>
        <fullName evidence="2">Rrf2 family transcriptional regulator</fullName>
    </submittedName>
</protein>
<dbReference type="AlphaFoldDB" id="A0A2N5NMP5"/>
<dbReference type="InterPro" id="IPR036388">
    <property type="entry name" value="WH-like_DNA-bd_sf"/>
</dbReference>
<organism evidence="2 3">
    <name type="scientific">Mediterraneibacter gnavus</name>
    <name type="common">Ruminococcus gnavus</name>
    <dbReference type="NCBI Taxonomy" id="33038"/>
    <lineage>
        <taxon>Bacteria</taxon>
        <taxon>Bacillati</taxon>
        <taxon>Bacillota</taxon>
        <taxon>Clostridia</taxon>
        <taxon>Lachnospirales</taxon>
        <taxon>Lachnospiraceae</taxon>
        <taxon>Mediterraneibacter</taxon>
    </lineage>
</organism>